<feature type="compositionally biased region" description="Polar residues" evidence="2">
    <location>
        <begin position="79"/>
        <end position="96"/>
    </location>
</feature>
<dbReference type="SMART" id="SM00355">
    <property type="entry name" value="ZnF_C2H2"/>
    <property type="match status" value="3"/>
</dbReference>
<accession>A0A9P4L9Q4</accession>
<dbReference type="EMBL" id="ML976616">
    <property type="protein sequence ID" value="KAF1846454.1"/>
    <property type="molecule type" value="Genomic_DNA"/>
</dbReference>
<keyword evidence="1" id="KW-0479">Metal-binding</keyword>
<dbReference type="RefSeq" id="XP_040789017.1">
    <property type="nucleotide sequence ID" value="XM_040936982.1"/>
</dbReference>
<keyword evidence="1" id="KW-0863">Zinc-finger</keyword>
<evidence type="ECO:0000313" key="4">
    <source>
        <dbReference type="EMBL" id="KAF1846454.1"/>
    </source>
</evidence>
<keyword evidence="1" id="KW-0862">Zinc</keyword>
<comment type="caution">
    <text evidence="4">The sequence shown here is derived from an EMBL/GenBank/DDBJ whole genome shotgun (WGS) entry which is preliminary data.</text>
</comment>
<dbReference type="GeneID" id="63854232"/>
<gene>
    <name evidence="4" type="ORF">K460DRAFT_406657</name>
</gene>
<dbReference type="GO" id="GO:0008270">
    <property type="term" value="F:zinc ion binding"/>
    <property type="evidence" value="ECO:0007669"/>
    <property type="project" value="UniProtKB-KW"/>
</dbReference>
<dbReference type="InterPro" id="IPR013087">
    <property type="entry name" value="Znf_C2H2_type"/>
</dbReference>
<dbReference type="PANTHER" id="PTHR38846">
    <property type="entry name" value="C3H1-TYPE DOMAIN-CONTAINING PROTEIN"/>
    <property type="match status" value="1"/>
</dbReference>
<feature type="compositionally biased region" description="Basic and acidic residues" evidence="2">
    <location>
        <begin position="61"/>
        <end position="74"/>
    </location>
</feature>
<evidence type="ECO:0000256" key="1">
    <source>
        <dbReference type="PROSITE-ProRule" id="PRU00042"/>
    </source>
</evidence>
<dbReference type="InterPro" id="IPR036236">
    <property type="entry name" value="Znf_C2H2_sf"/>
</dbReference>
<proteinExistence type="predicted"/>
<feature type="domain" description="C2H2-type" evidence="3">
    <location>
        <begin position="154"/>
        <end position="184"/>
    </location>
</feature>
<name>A0A9P4L9Q4_9PLEO</name>
<evidence type="ECO:0000256" key="2">
    <source>
        <dbReference type="SAM" id="MobiDB-lite"/>
    </source>
</evidence>
<feature type="compositionally biased region" description="Polar residues" evidence="2">
    <location>
        <begin position="12"/>
        <end position="34"/>
    </location>
</feature>
<dbReference type="Pfam" id="PF12874">
    <property type="entry name" value="zf-met"/>
    <property type="match status" value="1"/>
</dbReference>
<keyword evidence="5" id="KW-1185">Reference proteome</keyword>
<feature type="compositionally biased region" description="Basic and acidic residues" evidence="2">
    <location>
        <begin position="1"/>
        <end position="11"/>
    </location>
</feature>
<feature type="compositionally biased region" description="Polar residues" evidence="2">
    <location>
        <begin position="138"/>
        <end position="147"/>
    </location>
</feature>
<feature type="compositionally biased region" description="Basic and acidic residues" evidence="2">
    <location>
        <begin position="118"/>
        <end position="127"/>
    </location>
</feature>
<dbReference type="OrthoDB" id="6105938at2759"/>
<dbReference type="PANTHER" id="PTHR38846:SF1">
    <property type="entry name" value="C3H1-TYPE DOMAIN-CONTAINING PROTEIN"/>
    <property type="match status" value="1"/>
</dbReference>
<feature type="compositionally biased region" description="Polar residues" evidence="2">
    <location>
        <begin position="41"/>
        <end position="57"/>
    </location>
</feature>
<dbReference type="Gene3D" id="3.30.160.60">
    <property type="entry name" value="Classic Zinc Finger"/>
    <property type="match status" value="2"/>
</dbReference>
<dbReference type="PROSITE" id="PS50157">
    <property type="entry name" value="ZINC_FINGER_C2H2_2"/>
    <property type="match status" value="3"/>
</dbReference>
<feature type="region of interest" description="Disordered" evidence="2">
    <location>
        <begin position="1"/>
        <end position="96"/>
    </location>
</feature>
<evidence type="ECO:0000259" key="3">
    <source>
        <dbReference type="PROSITE" id="PS50157"/>
    </source>
</evidence>
<evidence type="ECO:0000313" key="5">
    <source>
        <dbReference type="Proteomes" id="UP000800039"/>
    </source>
</evidence>
<organism evidence="4 5">
    <name type="scientific">Cucurbitaria berberidis CBS 394.84</name>
    <dbReference type="NCBI Taxonomy" id="1168544"/>
    <lineage>
        <taxon>Eukaryota</taxon>
        <taxon>Fungi</taxon>
        <taxon>Dikarya</taxon>
        <taxon>Ascomycota</taxon>
        <taxon>Pezizomycotina</taxon>
        <taxon>Dothideomycetes</taxon>
        <taxon>Pleosporomycetidae</taxon>
        <taxon>Pleosporales</taxon>
        <taxon>Pleosporineae</taxon>
        <taxon>Cucurbitariaceae</taxon>
        <taxon>Cucurbitaria</taxon>
    </lineage>
</organism>
<reference evidence="4" key="1">
    <citation type="submission" date="2020-01" db="EMBL/GenBank/DDBJ databases">
        <authorList>
            <consortium name="DOE Joint Genome Institute"/>
            <person name="Haridas S."/>
            <person name="Albert R."/>
            <person name="Binder M."/>
            <person name="Bloem J."/>
            <person name="Labutti K."/>
            <person name="Salamov A."/>
            <person name="Andreopoulos B."/>
            <person name="Baker S.E."/>
            <person name="Barry K."/>
            <person name="Bills G."/>
            <person name="Bluhm B.H."/>
            <person name="Cannon C."/>
            <person name="Castanera R."/>
            <person name="Culley D.E."/>
            <person name="Daum C."/>
            <person name="Ezra D."/>
            <person name="Gonzalez J.B."/>
            <person name="Henrissat B."/>
            <person name="Kuo A."/>
            <person name="Liang C."/>
            <person name="Lipzen A."/>
            <person name="Lutzoni F."/>
            <person name="Magnuson J."/>
            <person name="Mondo S."/>
            <person name="Nolan M."/>
            <person name="Ohm R."/>
            <person name="Pangilinan J."/>
            <person name="Park H.-J."/>
            <person name="Ramirez L."/>
            <person name="Alfaro M."/>
            <person name="Sun H."/>
            <person name="Tritt A."/>
            <person name="Yoshinaga Y."/>
            <person name="Zwiers L.-H."/>
            <person name="Turgeon B.G."/>
            <person name="Goodwin S.B."/>
            <person name="Spatafora J.W."/>
            <person name="Crous P.W."/>
            <person name="Grigoriev I.V."/>
        </authorList>
    </citation>
    <scope>NUCLEOTIDE SEQUENCE</scope>
    <source>
        <strain evidence="4">CBS 394.84</strain>
    </source>
</reference>
<feature type="domain" description="C2H2-type" evidence="3">
    <location>
        <begin position="46"/>
        <end position="76"/>
    </location>
</feature>
<protein>
    <recommendedName>
        <fullName evidence="3">C2H2-type domain-containing protein</fullName>
    </recommendedName>
</protein>
<dbReference type="Proteomes" id="UP000800039">
    <property type="component" value="Unassembled WGS sequence"/>
</dbReference>
<dbReference type="SUPFAM" id="SSF57667">
    <property type="entry name" value="beta-beta-alpha zinc fingers"/>
    <property type="match status" value="1"/>
</dbReference>
<dbReference type="AlphaFoldDB" id="A0A9P4L9Q4"/>
<sequence length="343" mass="39368">MALQQHIRDSPVHTSSSTPDNSDRSINTEQSLQQHLKKSPANVQPNNCKTCNRSFGSKSALEQHMRDSLVHEQAPETPLQESPHSLKQCLQKSTSPAQPYNCKTCNRIFGSKSALKQHTRDSLDHKQAPKPPLEVRSQPLQQQSKNSAAHAPSFDCKNCSRTFRSEAALEHHIRDSPTHQQAPETPLDKFFRSFHGFEYDPSLPPSTSFSYLRNHEGWRRGQAASEDAWNRYQEALEGELRMWYGEESDLTSWHALCRAIGIEPLPQTCEQCEKAVRSTHVNIIDLIEWGRRRGDTDEKVRTFRNLDALRVYTTETGKIFRNRFDEEDGNVVLRHLLRKIFTL</sequence>
<feature type="region of interest" description="Disordered" evidence="2">
    <location>
        <begin position="116"/>
        <end position="153"/>
    </location>
</feature>
<feature type="domain" description="C2H2-type" evidence="3">
    <location>
        <begin position="100"/>
        <end position="129"/>
    </location>
</feature>
<dbReference type="Pfam" id="PF00096">
    <property type="entry name" value="zf-C2H2"/>
    <property type="match status" value="2"/>
</dbReference>